<comment type="caution">
    <text evidence="2">The sequence shown here is derived from an EMBL/GenBank/DDBJ whole genome shotgun (WGS) entry which is preliminary data.</text>
</comment>
<dbReference type="EMBL" id="BAAAJE010000002">
    <property type="protein sequence ID" value="GAA1129920.1"/>
    <property type="molecule type" value="Genomic_DNA"/>
</dbReference>
<evidence type="ECO:0000313" key="3">
    <source>
        <dbReference type="Proteomes" id="UP001499979"/>
    </source>
</evidence>
<keyword evidence="1" id="KW-0472">Membrane</keyword>
<keyword evidence="1" id="KW-0812">Transmembrane</keyword>
<evidence type="ECO:0000313" key="2">
    <source>
        <dbReference type="EMBL" id="GAA1129920.1"/>
    </source>
</evidence>
<evidence type="ECO:0000256" key="1">
    <source>
        <dbReference type="SAM" id="Phobius"/>
    </source>
</evidence>
<sequence length="63" mass="6231">MSAKRIVGGLIALAMLLGGGFLALAGMGYVGKSSGASTSWSVIGGLLAGLGVALAITVFQRRH</sequence>
<dbReference type="Proteomes" id="UP001499979">
    <property type="component" value="Unassembled WGS sequence"/>
</dbReference>
<name>A0ABN1U943_9ACTN</name>
<gene>
    <name evidence="2" type="ORF">GCM10009606_07250</name>
</gene>
<feature type="transmembrane region" description="Helical" evidence="1">
    <location>
        <begin position="41"/>
        <end position="59"/>
    </location>
</feature>
<keyword evidence="3" id="KW-1185">Reference proteome</keyword>
<protein>
    <submittedName>
        <fullName evidence="2">Uncharacterized protein</fullName>
    </submittedName>
</protein>
<proteinExistence type="predicted"/>
<accession>A0ABN1U943</accession>
<reference evidence="2 3" key="1">
    <citation type="journal article" date="2019" name="Int. J. Syst. Evol. Microbiol.">
        <title>The Global Catalogue of Microorganisms (GCM) 10K type strain sequencing project: providing services to taxonomists for standard genome sequencing and annotation.</title>
        <authorList>
            <consortium name="The Broad Institute Genomics Platform"/>
            <consortium name="The Broad Institute Genome Sequencing Center for Infectious Disease"/>
            <person name="Wu L."/>
            <person name="Ma J."/>
        </authorList>
    </citation>
    <scope>NUCLEOTIDE SEQUENCE [LARGE SCALE GENOMIC DNA]</scope>
    <source>
        <strain evidence="2 3">JCM 11813</strain>
    </source>
</reference>
<keyword evidence="1" id="KW-1133">Transmembrane helix</keyword>
<organism evidence="2 3">
    <name type="scientific">Nocardioides aquiterrae</name>
    <dbReference type="NCBI Taxonomy" id="203799"/>
    <lineage>
        <taxon>Bacteria</taxon>
        <taxon>Bacillati</taxon>
        <taxon>Actinomycetota</taxon>
        <taxon>Actinomycetes</taxon>
        <taxon>Propionibacteriales</taxon>
        <taxon>Nocardioidaceae</taxon>
        <taxon>Nocardioides</taxon>
    </lineage>
</organism>
<dbReference type="RefSeq" id="WP_343905731.1">
    <property type="nucleotide sequence ID" value="NZ_BAAAJE010000002.1"/>
</dbReference>